<name>A0A5K3F4Y4_MESCO</name>
<sequence length="203" mass="22750">MTMRLKLIGIEFLQGDMSKNQIIGPAKLELPPIRRLPRFNVSPGVKHKNKKMGRRVYSQPEFLKERELKASTETLHSAVDAPVRSGTPRKTLLAQAPEDERTGVRALPTPLKTEVRESPARQIEVGSAQRFYPKSSQLRPINAPEEIHNNATVRTFDPARIDALIATLAEKLSCLRTRSESIAYNVSYTTKLLHEIVSLDVGC</sequence>
<evidence type="ECO:0000313" key="1">
    <source>
        <dbReference type="WBParaSite" id="MCU_005581-RA"/>
    </source>
</evidence>
<dbReference type="AlphaFoldDB" id="A0A5K3F4Y4"/>
<reference evidence="1" key="1">
    <citation type="submission" date="2019-11" db="UniProtKB">
        <authorList>
            <consortium name="WormBaseParasite"/>
        </authorList>
    </citation>
    <scope>IDENTIFICATION</scope>
</reference>
<organism evidence="1">
    <name type="scientific">Mesocestoides corti</name>
    <name type="common">Flatworm</name>
    <dbReference type="NCBI Taxonomy" id="53468"/>
    <lineage>
        <taxon>Eukaryota</taxon>
        <taxon>Metazoa</taxon>
        <taxon>Spiralia</taxon>
        <taxon>Lophotrochozoa</taxon>
        <taxon>Platyhelminthes</taxon>
        <taxon>Cestoda</taxon>
        <taxon>Eucestoda</taxon>
        <taxon>Cyclophyllidea</taxon>
        <taxon>Mesocestoididae</taxon>
        <taxon>Mesocestoides</taxon>
    </lineage>
</organism>
<proteinExistence type="predicted"/>
<protein>
    <submittedName>
        <fullName evidence="1">Uncharacterized protein</fullName>
    </submittedName>
</protein>
<accession>A0A5K3F4Y4</accession>
<dbReference type="WBParaSite" id="MCU_005581-RA">
    <property type="protein sequence ID" value="MCU_005581-RA"/>
    <property type="gene ID" value="MCU_005581"/>
</dbReference>